<evidence type="ECO:0000256" key="2">
    <source>
        <dbReference type="ARBA" id="ARBA00023054"/>
    </source>
</evidence>
<dbReference type="PANTHER" id="PTHR23167">
    <property type="entry name" value="CALPONIN HOMOLOGY DOMAIN-CONTAINING PROTEIN DDB_G0272472-RELATED"/>
    <property type="match status" value="1"/>
</dbReference>
<organism evidence="5 6">
    <name type="scientific">Microcaecilia unicolor</name>
    <dbReference type="NCBI Taxonomy" id="1415580"/>
    <lineage>
        <taxon>Eukaryota</taxon>
        <taxon>Metazoa</taxon>
        <taxon>Chordata</taxon>
        <taxon>Craniata</taxon>
        <taxon>Vertebrata</taxon>
        <taxon>Euteleostomi</taxon>
        <taxon>Amphibia</taxon>
        <taxon>Gymnophiona</taxon>
        <taxon>Siphonopidae</taxon>
        <taxon>Microcaecilia</taxon>
    </lineage>
</organism>
<sequence>MERKPSVHMVKVCWGYKSIAAHLAFPDARKSPLVTGQLLYKPHIRHSESIKSSMPELLDSVNGCSTSWTKVDPSLDSRRESPWNPNSISGSSIPSNPKADPVSSSMSESSKALGSKEDKRATASRASIVSGNKNAANLIQLRKKTSQEEKASQLVEPPSDTWNGKSSGDELADISPNSFPGNAKDCLSGDAECVSEEEETDYLQDNWSSVIANPDFMKLYWPNKVDGEDDVYQIASENLKTTILEVSKLQQELQVLLSIASPGRKVGHGSSHVPSGLRTKWQLDMEDASEAQKELLNVAENWESRLLGIQQRVKLGLNDLDSIKSQNMILLRDSILSKSKSQQEGATEVGTMVSPAGVLRDSRQDDQDKIKELDQEMQRLQQLLNESERQRLEAARLKAELQLRQEKAIKELEDRIRQLEAEKSQKKREKEQEEARCTGLQESVHVLEQEKTDLQKQIKELQEKIQTDTAEWRQFQSDLQIAVTVADNIKQECEEQLEAVQQQLKEAQKENDRLKKQLQEAQSRGTDSKYTSRTLENRKPMRTANMENPAVNGTFPGRGGRTSWAVVSPIKDGVVKSSSQNSVRNLALIETREMTPKEGAPIRHATETMRDKLSEAWAADSGDYIRRYGGSKRGVFLRWCQSRTQGYKNIAITNFSSSWTDGMALCALLHTYLPDRIPYQRLDPMEKRKNLTLAFGVAESIGIRSTLTTEEMLRPGGPDWQQVLGYIESIHQHFEA</sequence>
<comment type="similarity">
    <text evidence="1">Belongs to the cytospin-A family.</text>
</comment>
<dbReference type="SMART" id="SM00033">
    <property type="entry name" value="CH"/>
    <property type="match status" value="1"/>
</dbReference>
<feature type="region of interest" description="Disordered" evidence="3">
    <location>
        <begin position="71"/>
        <end position="129"/>
    </location>
</feature>
<feature type="domain" description="Calponin-homology (CH)" evidence="4">
    <location>
        <begin position="630"/>
        <end position="735"/>
    </location>
</feature>
<dbReference type="InterPro" id="IPR036872">
    <property type="entry name" value="CH_dom_sf"/>
</dbReference>
<dbReference type="AlphaFoldDB" id="A0A6P7YCL6"/>
<dbReference type="InParanoid" id="A0A6P7YCL6"/>
<dbReference type="PANTHER" id="PTHR23167:SF69">
    <property type="entry name" value="FI18193P1"/>
    <property type="match status" value="1"/>
</dbReference>
<protein>
    <submittedName>
        <fullName evidence="6">Cytospin-B-like isoform X1</fullName>
    </submittedName>
</protein>
<dbReference type="FunFam" id="1.10.418.10:FF:000020">
    <property type="entry name" value="Cytospin-A isoform 1"/>
    <property type="match status" value="1"/>
</dbReference>
<dbReference type="PROSITE" id="PS50021">
    <property type="entry name" value="CH"/>
    <property type="match status" value="1"/>
</dbReference>
<dbReference type="GeneID" id="115474065"/>
<feature type="region of interest" description="Disordered" evidence="3">
    <location>
        <begin position="511"/>
        <end position="537"/>
    </location>
</feature>
<feature type="compositionally biased region" description="Low complexity" evidence="3">
    <location>
        <begin position="82"/>
        <end position="97"/>
    </location>
</feature>
<dbReference type="OrthoDB" id="21607at2759"/>
<dbReference type="SUPFAM" id="SSF47576">
    <property type="entry name" value="Calponin-homology domain, CH-domain"/>
    <property type="match status" value="1"/>
</dbReference>
<name>A0A6P7YCL6_9AMPH</name>
<feature type="compositionally biased region" description="Polar residues" evidence="3">
    <location>
        <begin position="102"/>
        <end position="112"/>
    </location>
</feature>
<dbReference type="Pfam" id="PF00307">
    <property type="entry name" value="CH"/>
    <property type="match status" value="1"/>
</dbReference>
<keyword evidence="5" id="KW-1185">Reference proteome</keyword>
<proteinExistence type="inferred from homology"/>
<gene>
    <name evidence="6" type="primary">LOC115474065</name>
</gene>
<dbReference type="Proteomes" id="UP000515156">
    <property type="component" value="Chromosome 7"/>
</dbReference>
<evidence type="ECO:0000313" key="6">
    <source>
        <dbReference type="RefSeq" id="XP_030065232.1"/>
    </source>
</evidence>
<dbReference type="KEGG" id="muo:115474065"/>
<accession>A0A6P7YCL6</accession>
<feature type="compositionally biased region" description="Polar residues" evidence="3">
    <location>
        <begin position="519"/>
        <end position="534"/>
    </location>
</feature>
<evidence type="ECO:0000256" key="3">
    <source>
        <dbReference type="SAM" id="MobiDB-lite"/>
    </source>
</evidence>
<dbReference type="InterPro" id="IPR050540">
    <property type="entry name" value="F-actin_Monoox_Mical"/>
</dbReference>
<dbReference type="RefSeq" id="XP_030065232.1">
    <property type="nucleotide sequence ID" value="XM_030209372.1"/>
</dbReference>
<feature type="region of interest" description="Disordered" evidence="3">
    <location>
        <begin position="144"/>
        <end position="182"/>
    </location>
</feature>
<evidence type="ECO:0000256" key="1">
    <source>
        <dbReference type="ARBA" id="ARBA00009452"/>
    </source>
</evidence>
<keyword evidence="2" id="KW-0175">Coiled coil</keyword>
<feature type="region of interest" description="Disordered" evidence="3">
    <location>
        <begin position="340"/>
        <end position="366"/>
    </location>
</feature>
<dbReference type="Gene3D" id="1.10.418.10">
    <property type="entry name" value="Calponin-like domain"/>
    <property type="match status" value="1"/>
</dbReference>
<evidence type="ECO:0000259" key="4">
    <source>
        <dbReference type="PROSITE" id="PS50021"/>
    </source>
</evidence>
<evidence type="ECO:0000313" key="5">
    <source>
        <dbReference type="Proteomes" id="UP000515156"/>
    </source>
</evidence>
<dbReference type="InterPro" id="IPR001715">
    <property type="entry name" value="CH_dom"/>
</dbReference>
<reference evidence="6" key="1">
    <citation type="submission" date="2025-08" db="UniProtKB">
        <authorList>
            <consortium name="RefSeq"/>
        </authorList>
    </citation>
    <scope>IDENTIFICATION</scope>
</reference>